<dbReference type="InterPro" id="IPR019188">
    <property type="entry name" value="SNAPC1"/>
</dbReference>
<dbReference type="Proteomes" id="UP000812440">
    <property type="component" value="Chromosome 8_10"/>
</dbReference>
<dbReference type="AlphaFoldDB" id="A0A8T2K465"/>
<feature type="region of interest" description="Disordered" evidence="1">
    <location>
        <begin position="236"/>
        <end position="258"/>
    </location>
</feature>
<feature type="compositionally biased region" description="Polar residues" evidence="1">
    <location>
        <begin position="287"/>
        <end position="296"/>
    </location>
</feature>
<feature type="region of interest" description="Disordered" evidence="1">
    <location>
        <begin position="275"/>
        <end position="355"/>
    </location>
</feature>
<feature type="compositionally biased region" description="Basic and acidic residues" evidence="1">
    <location>
        <begin position="236"/>
        <end position="250"/>
    </location>
</feature>
<evidence type="ECO:0008006" key="4">
    <source>
        <dbReference type="Google" id="ProtNLM"/>
    </source>
</evidence>
<gene>
    <name evidence="2" type="ORF">GDO86_016134</name>
</gene>
<comment type="caution">
    <text evidence="2">The sequence shown here is derived from an EMBL/GenBank/DDBJ whole genome shotgun (WGS) entry which is preliminary data.</text>
</comment>
<dbReference type="PANTHER" id="PTHR15131">
    <property type="entry name" value="SMALL NUCLEAR RNA ACTIVATING COMPLEX, POLYPEPTIDE 1"/>
    <property type="match status" value="1"/>
</dbReference>
<dbReference type="EMBL" id="JAACNH010000003">
    <property type="protein sequence ID" value="KAG8449366.1"/>
    <property type="molecule type" value="Genomic_DNA"/>
</dbReference>
<keyword evidence="3" id="KW-1185">Reference proteome</keyword>
<dbReference type="GO" id="GO:0019185">
    <property type="term" value="C:snRNA-activating protein complex"/>
    <property type="evidence" value="ECO:0007669"/>
    <property type="project" value="TreeGrafter"/>
</dbReference>
<evidence type="ECO:0000256" key="1">
    <source>
        <dbReference type="SAM" id="MobiDB-lite"/>
    </source>
</evidence>
<evidence type="ECO:0000313" key="2">
    <source>
        <dbReference type="EMBL" id="KAG8449366.1"/>
    </source>
</evidence>
<dbReference type="Pfam" id="PF09808">
    <property type="entry name" value="SNAPC1"/>
    <property type="match status" value="1"/>
</dbReference>
<dbReference type="OrthoDB" id="20127at2759"/>
<reference evidence="2" key="1">
    <citation type="thesis" date="2020" institute="ProQuest LLC" country="789 East Eisenhower Parkway, Ann Arbor, MI, USA">
        <title>Comparative Genomics and Chromosome Evolution.</title>
        <authorList>
            <person name="Mudd A.B."/>
        </authorList>
    </citation>
    <scope>NUCLEOTIDE SEQUENCE</scope>
    <source>
        <strain evidence="2">Female2</strain>
        <tissue evidence="2">Blood</tissue>
    </source>
</reference>
<sequence>MITMETPGLVADCETLLGRFQETDSVRFEEFAAIWKDMKFSQIFFGGMRNLEQCKFAREAFSIACKYFLPPYTFQIRVGALYVLYGLYNTQLGQPKQKIRIALKDWNEVETFYQDLLGAQHFDAAYIFRQLRLNRAFHFTGMPTLLTFWSTKNPLRHVGKEEFKDIRDRVQDLVTPETLEEMLNIHEHYRRTKCLISADKSQPDRALSLVKEDFVENLNNCLSEHELWKTEKGKPKIRNDDVKDDVKESTSQESEESERAKALAIIKAKSYSAVTQASKSRRHRQVQLASSESSSDCAVEQSQKRKKTRKKTEAKGAAKKSLSSKEISMPTIPEEDYSSSSSEDIPVTKRKRKKN</sequence>
<protein>
    <recommendedName>
        <fullName evidence="4">snRNA-activating protein complex subunit 1</fullName>
    </recommendedName>
</protein>
<accession>A0A8T2K465</accession>
<organism evidence="2 3">
    <name type="scientific">Hymenochirus boettgeri</name>
    <name type="common">Congo dwarf clawed frog</name>
    <dbReference type="NCBI Taxonomy" id="247094"/>
    <lineage>
        <taxon>Eukaryota</taxon>
        <taxon>Metazoa</taxon>
        <taxon>Chordata</taxon>
        <taxon>Craniata</taxon>
        <taxon>Vertebrata</taxon>
        <taxon>Euteleostomi</taxon>
        <taxon>Amphibia</taxon>
        <taxon>Batrachia</taxon>
        <taxon>Anura</taxon>
        <taxon>Pipoidea</taxon>
        <taxon>Pipidae</taxon>
        <taxon>Pipinae</taxon>
        <taxon>Hymenochirus</taxon>
    </lineage>
</organism>
<dbReference type="PANTHER" id="PTHR15131:SF3">
    <property type="entry name" value="SNRNA-ACTIVATING PROTEIN COMPLEX SUBUNIT 1"/>
    <property type="match status" value="1"/>
</dbReference>
<dbReference type="GO" id="GO:0042796">
    <property type="term" value="P:snRNA transcription by RNA polymerase III"/>
    <property type="evidence" value="ECO:0007669"/>
    <property type="project" value="TreeGrafter"/>
</dbReference>
<proteinExistence type="predicted"/>
<name>A0A8T2K465_9PIPI</name>
<dbReference type="GO" id="GO:0043565">
    <property type="term" value="F:sequence-specific DNA binding"/>
    <property type="evidence" value="ECO:0007669"/>
    <property type="project" value="TreeGrafter"/>
</dbReference>
<evidence type="ECO:0000313" key="3">
    <source>
        <dbReference type="Proteomes" id="UP000812440"/>
    </source>
</evidence>
<dbReference type="GO" id="GO:0042795">
    <property type="term" value="P:snRNA transcription by RNA polymerase II"/>
    <property type="evidence" value="ECO:0007669"/>
    <property type="project" value="TreeGrafter"/>
</dbReference>